<evidence type="ECO:0000313" key="3">
    <source>
        <dbReference type="EMBL" id="HEN15164.1"/>
    </source>
</evidence>
<feature type="transmembrane region" description="Helical" evidence="2">
    <location>
        <begin position="31"/>
        <end position="48"/>
    </location>
</feature>
<keyword evidence="2" id="KW-0812">Transmembrane</keyword>
<name>A0A7C2JXR6_9PLAN</name>
<organism evidence="3">
    <name type="scientific">Schlesneria paludicola</name>
    <dbReference type="NCBI Taxonomy" id="360056"/>
    <lineage>
        <taxon>Bacteria</taxon>
        <taxon>Pseudomonadati</taxon>
        <taxon>Planctomycetota</taxon>
        <taxon>Planctomycetia</taxon>
        <taxon>Planctomycetales</taxon>
        <taxon>Planctomycetaceae</taxon>
        <taxon>Schlesneria</taxon>
    </lineage>
</organism>
<keyword evidence="2" id="KW-0472">Membrane</keyword>
<dbReference type="AlphaFoldDB" id="A0A7C2JXR6"/>
<evidence type="ECO:0000256" key="2">
    <source>
        <dbReference type="SAM" id="Phobius"/>
    </source>
</evidence>
<protein>
    <submittedName>
        <fullName evidence="3">DUF3179 domain-containing protein</fullName>
    </submittedName>
</protein>
<reference evidence="3" key="1">
    <citation type="journal article" date="2020" name="mSystems">
        <title>Genome- and Community-Level Interaction Insights into Carbon Utilization and Element Cycling Functions of Hydrothermarchaeota in Hydrothermal Sediment.</title>
        <authorList>
            <person name="Zhou Z."/>
            <person name="Liu Y."/>
            <person name="Xu W."/>
            <person name="Pan J."/>
            <person name="Luo Z.H."/>
            <person name="Li M."/>
        </authorList>
    </citation>
    <scope>NUCLEOTIDE SEQUENCE [LARGE SCALE GENOMIC DNA]</scope>
    <source>
        <strain evidence="3">SpSt-339</strain>
    </source>
</reference>
<evidence type="ECO:0000256" key="1">
    <source>
        <dbReference type="SAM" id="MobiDB-lite"/>
    </source>
</evidence>
<comment type="caution">
    <text evidence="3">The sequence shown here is derived from an EMBL/GenBank/DDBJ whole genome shotgun (WGS) entry which is preliminary data.</text>
</comment>
<keyword evidence="2" id="KW-1133">Transmembrane helix</keyword>
<dbReference type="InterPro" id="IPR021516">
    <property type="entry name" value="DUF3179"/>
</dbReference>
<feature type="region of interest" description="Disordered" evidence="1">
    <location>
        <begin position="1"/>
        <end position="23"/>
    </location>
</feature>
<dbReference type="EMBL" id="DSOK01000195">
    <property type="protein sequence ID" value="HEN15164.1"/>
    <property type="molecule type" value="Genomic_DNA"/>
</dbReference>
<dbReference type="Pfam" id="PF11376">
    <property type="entry name" value="DUF3179"/>
    <property type="match status" value="1"/>
</dbReference>
<gene>
    <name evidence="3" type="ORF">ENQ76_06820</name>
</gene>
<sequence>MPTSDPVQRGLAPRSNAVDARPVARRRAQRPLLVAAVVGFAVAGWLASRSESLRLALGQSASRPTSDPFRTFDLRNTAIARDQIHSGGPPVDGIPSLSRPKFIAAAQARYLEPSDRVIGVVMEGATKAYPLKVLNYHEAVNDQIGKTPIAVTYCPLCDSVAVFDRRLSDEVLEFGISGLLYNSNVLLYDRRRDGGMSLWSQMKTASVAGPRVRTALKALPVELTTWSDWRARYPETTVLSTDTGHQRDYSRSPYGGYFATPDLMFPVEPVNRCLPLKTQVLGVWSDKAAIAFPISAFDSLKSRQETQAVVAGKELTLEFDPSSRSLRVVKAADELQWVYAFWFAWAAFHPETDIYWLP</sequence>
<accession>A0A7C2JXR6</accession>
<proteinExistence type="predicted"/>